<reference evidence="1" key="1">
    <citation type="submission" date="2021-06" db="EMBL/GenBank/DDBJ databases">
        <authorList>
            <person name="Kallberg Y."/>
            <person name="Tangrot J."/>
            <person name="Rosling A."/>
        </authorList>
    </citation>
    <scope>NUCLEOTIDE SEQUENCE</scope>
    <source>
        <strain evidence="1">28 12/20/2015</strain>
    </source>
</reference>
<accession>A0ACA9LFM6</accession>
<name>A0ACA9LFM6_9GLOM</name>
<evidence type="ECO:0000313" key="1">
    <source>
        <dbReference type="EMBL" id="CAG8523906.1"/>
    </source>
</evidence>
<comment type="caution">
    <text evidence="1">The sequence shown here is derived from an EMBL/GenBank/DDBJ whole genome shotgun (WGS) entry which is preliminary data.</text>
</comment>
<proteinExistence type="predicted"/>
<protein>
    <submittedName>
        <fullName evidence="1">9740_t:CDS:1</fullName>
    </submittedName>
</protein>
<organism evidence="1 2">
    <name type="scientific">Cetraspora pellucida</name>
    <dbReference type="NCBI Taxonomy" id="1433469"/>
    <lineage>
        <taxon>Eukaryota</taxon>
        <taxon>Fungi</taxon>
        <taxon>Fungi incertae sedis</taxon>
        <taxon>Mucoromycota</taxon>
        <taxon>Glomeromycotina</taxon>
        <taxon>Glomeromycetes</taxon>
        <taxon>Diversisporales</taxon>
        <taxon>Gigasporaceae</taxon>
        <taxon>Cetraspora</taxon>
    </lineage>
</organism>
<dbReference type="EMBL" id="CAJVPW010003423">
    <property type="protein sequence ID" value="CAG8523906.1"/>
    <property type="molecule type" value="Genomic_DNA"/>
</dbReference>
<sequence length="275" mass="31955">MPSSDPKFIFVSFQDENDRLCIEKGAFKNAFLFNALTSNNFLEFTQKTPLNCFTLKAFITFIITKSSSHLILLPENTLHWFKEAVYQTFSKNIAIKCYKNAEKEVNDFKTKQTSLKPNNELNKFIEAVISSDWEQLPKNKPLQSWHINTDTIPPIVFNHFPFEFKQFCIINDKYRFILPDDTFEECKDKLRNIFGKRLKNDMKNNLHPVSRNELSKSGAAQLVANEPYLENSASISNKLCAKLYGLNFLLNNSIQNDENGKQKRISKKNVKEVFK</sequence>
<evidence type="ECO:0000313" key="2">
    <source>
        <dbReference type="Proteomes" id="UP000789366"/>
    </source>
</evidence>
<keyword evidence="2" id="KW-1185">Reference proteome</keyword>
<gene>
    <name evidence="1" type="ORF">SPELUC_LOCUS4060</name>
</gene>
<dbReference type="Proteomes" id="UP000789366">
    <property type="component" value="Unassembled WGS sequence"/>
</dbReference>